<keyword evidence="2" id="KW-0732">Signal</keyword>
<protein>
    <submittedName>
        <fullName evidence="4">Putative scp gapr-1 like: scp-like extracellular protein</fullName>
    </submittedName>
</protein>
<evidence type="ECO:0000256" key="1">
    <source>
        <dbReference type="SAM" id="MobiDB-lite"/>
    </source>
</evidence>
<dbReference type="AlphaFoldDB" id="A0A023FDV3"/>
<feature type="domain" description="SCP" evidence="3">
    <location>
        <begin position="48"/>
        <end position="184"/>
    </location>
</feature>
<dbReference type="SMART" id="SM00198">
    <property type="entry name" value="SCP"/>
    <property type="match status" value="1"/>
</dbReference>
<dbReference type="SUPFAM" id="SSF55797">
    <property type="entry name" value="PR-1-like"/>
    <property type="match status" value="1"/>
</dbReference>
<evidence type="ECO:0000256" key="2">
    <source>
        <dbReference type="SAM" id="SignalP"/>
    </source>
</evidence>
<dbReference type="PRINTS" id="PR00837">
    <property type="entry name" value="V5TPXLIKE"/>
</dbReference>
<reference evidence="4" key="1">
    <citation type="submission" date="2014-03" db="EMBL/GenBank/DDBJ databases">
        <title>The sialotranscriptome of Amblyomma triste, Amblyomma parvum and Amblyomma cajennense ticks, uncovered by 454-based RNA-seq.</title>
        <authorList>
            <person name="Garcia G.R."/>
            <person name="Gardinassi L.G."/>
            <person name="Ribeiro J.M."/>
            <person name="Anatriello E."/>
            <person name="Ferreira B.R."/>
            <person name="Moreira H.N."/>
            <person name="Mafra C."/>
            <person name="Olegario M.M."/>
            <person name="Szabo P.J."/>
            <person name="Miranda-Santos I.K."/>
            <person name="Maruyama S.R."/>
        </authorList>
    </citation>
    <scope>NUCLEOTIDE SEQUENCE</scope>
    <source>
        <strain evidence="4">Uberlandia</strain>
        <tissue evidence="4">Salivary glands</tissue>
    </source>
</reference>
<dbReference type="InterPro" id="IPR035940">
    <property type="entry name" value="CAP_sf"/>
</dbReference>
<accession>A0A023FDV3</accession>
<feature type="compositionally biased region" description="Polar residues" evidence="1">
    <location>
        <begin position="195"/>
        <end position="205"/>
    </location>
</feature>
<dbReference type="FunFam" id="3.40.33.10:FF:000002">
    <property type="entry name" value="Golgi-associated plant pathogenesis-related protein 1"/>
    <property type="match status" value="1"/>
</dbReference>
<dbReference type="InterPro" id="IPR001283">
    <property type="entry name" value="CRISP-related"/>
</dbReference>
<organism evidence="4">
    <name type="scientific">Amblyomma cajennense</name>
    <name type="common">Cayenne tick</name>
    <name type="synonym">Acarus cajennensis</name>
    <dbReference type="NCBI Taxonomy" id="34607"/>
    <lineage>
        <taxon>Eukaryota</taxon>
        <taxon>Metazoa</taxon>
        <taxon>Ecdysozoa</taxon>
        <taxon>Arthropoda</taxon>
        <taxon>Chelicerata</taxon>
        <taxon>Arachnida</taxon>
        <taxon>Acari</taxon>
        <taxon>Parasitiformes</taxon>
        <taxon>Ixodida</taxon>
        <taxon>Ixodoidea</taxon>
        <taxon>Ixodidae</taxon>
        <taxon>Amblyomminae</taxon>
        <taxon>Amblyomma</taxon>
    </lineage>
</organism>
<dbReference type="CDD" id="cd05382">
    <property type="entry name" value="CAP_GAPR1-like"/>
    <property type="match status" value="1"/>
</dbReference>
<name>A0A023FDV3_AMBCJ</name>
<dbReference type="InterPro" id="IPR014044">
    <property type="entry name" value="CAP_dom"/>
</dbReference>
<proteinExistence type="evidence at transcript level"/>
<dbReference type="PANTHER" id="PTHR10334">
    <property type="entry name" value="CYSTEINE-RICH SECRETORY PROTEIN-RELATED"/>
    <property type="match status" value="1"/>
</dbReference>
<feature type="signal peptide" evidence="2">
    <location>
        <begin position="1"/>
        <end position="17"/>
    </location>
</feature>
<dbReference type="Gene3D" id="3.40.33.10">
    <property type="entry name" value="CAP"/>
    <property type="match status" value="1"/>
</dbReference>
<feature type="region of interest" description="Disordered" evidence="1">
    <location>
        <begin position="184"/>
        <end position="205"/>
    </location>
</feature>
<sequence length="205" mass="22685">MKLVAALIVSCAAVAFAQRKIKGGWGGGGGGGGEPTEFRGTFNKGMRKVQKEVLARINELRAEHGVAPLDEDEQMNRYAQAWAKYLAKTGRFQHRSQRKYGENIFMSYSSDPNAKLAGQGKKAVESWYSEIKFYQYGNNYNPKAGHFTQCIWRGSRRIGTGVARSPDGKVFIVSNFDPAGNMQGAFRKNVPRPQGGTQQQQMIKG</sequence>
<dbReference type="EMBL" id="GBBK01004745">
    <property type="protein sequence ID" value="JAC19737.1"/>
    <property type="molecule type" value="mRNA"/>
</dbReference>
<evidence type="ECO:0000313" key="4">
    <source>
        <dbReference type="EMBL" id="JAC19737.1"/>
    </source>
</evidence>
<evidence type="ECO:0000259" key="3">
    <source>
        <dbReference type="SMART" id="SM00198"/>
    </source>
</evidence>
<feature type="chain" id="PRO_5001516470" evidence="2">
    <location>
        <begin position="18"/>
        <end position="205"/>
    </location>
</feature>
<dbReference type="Pfam" id="PF00188">
    <property type="entry name" value="CAP"/>
    <property type="match status" value="1"/>
</dbReference>
<dbReference type="InterPro" id="IPR034113">
    <property type="entry name" value="SCP_GAPR1-like"/>
</dbReference>